<protein>
    <submittedName>
        <fullName evidence="1">Uncharacterized protein</fullName>
    </submittedName>
</protein>
<evidence type="ECO:0000313" key="2">
    <source>
        <dbReference type="Proteomes" id="UP000235145"/>
    </source>
</evidence>
<accession>A0A9R1VJ30</accession>
<evidence type="ECO:0000313" key="1">
    <source>
        <dbReference type="EMBL" id="KAJ0206264.1"/>
    </source>
</evidence>
<dbReference type="AlphaFoldDB" id="A0A9R1VJ30"/>
<organism evidence="1 2">
    <name type="scientific">Lactuca sativa</name>
    <name type="common">Garden lettuce</name>
    <dbReference type="NCBI Taxonomy" id="4236"/>
    <lineage>
        <taxon>Eukaryota</taxon>
        <taxon>Viridiplantae</taxon>
        <taxon>Streptophyta</taxon>
        <taxon>Embryophyta</taxon>
        <taxon>Tracheophyta</taxon>
        <taxon>Spermatophyta</taxon>
        <taxon>Magnoliopsida</taxon>
        <taxon>eudicotyledons</taxon>
        <taxon>Gunneridae</taxon>
        <taxon>Pentapetalae</taxon>
        <taxon>asterids</taxon>
        <taxon>campanulids</taxon>
        <taxon>Asterales</taxon>
        <taxon>Asteraceae</taxon>
        <taxon>Cichorioideae</taxon>
        <taxon>Cichorieae</taxon>
        <taxon>Lactucinae</taxon>
        <taxon>Lactuca</taxon>
    </lineage>
</organism>
<gene>
    <name evidence="1" type="ORF">LSAT_V11C500264640</name>
</gene>
<dbReference type="Proteomes" id="UP000235145">
    <property type="component" value="Unassembled WGS sequence"/>
</dbReference>
<sequence length="144" mass="16792">MRVFSLIVAVNWQKLTSSSYDEERFGNIVGVFKVMSIAIRSLEEGEVRIVKSFDPQTTLLLIMELYVLVRTYILRRRFLLILLGMLVFLRNLGTERGKGNIDTVSKFIDLESLSGVTKEEWRQVRHTFKKINTNLVYSEAHIRH</sequence>
<keyword evidence="2" id="KW-1185">Reference proteome</keyword>
<name>A0A9R1VJ30_LACSA</name>
<comment type="caution">
    <text evidence="1">The sequence shown here is derived from an EMBL/GenBank/DDBJ whole genome shotgun (WGS) entry which is preliminary data.</text>
</comment>
<reference evidence="1 2" key="1">
    <citation type="journal article" date="2017" name="Nat. Commun.">
        <title>Genome assembly with in vitro proximity ligation data and whole-genome triplication in lettuce.</title>
        <authorList>
            <person name="Reyes-Chin-Wo S."/>
            <person name="Wang Z."/>
            <person name="Yang X."/>
            <person name="Kozik A."/>
            <person name="Arikit S."/>
            <person name="Song C."/>
            <person name="Xia L."/>
            <person name="Froenicke L."/>
            <person name="Lavelle D.O."/>
            <person name="Truco M.J."/>
            <person name="Xia R."/>
            <person name="Zhu S."/>
            <person name="Xu C."/>
            <person name="Xu H."/>
            <person name="Xu X."/>
            <person name="Cox K."/>
            <person name="Korf I."/>
            <person name="Meyers B.C."/>
            <person name="Michelmore R.W."/>
        </authorList>
    </citation>
    <scope>NUCLEOTIDE SEQUENCE [LARGE SCALE GENOMIC DNA]</scope>
    <source>
        <strain evidence="2">cv. Salinas</strain>
        <tissue evidence="1">Seedlings</tissue>
    </source>
</reference>
<dbReference type="EMBL" id="NBSK02000005">
    <property type="protein sequence ID" value="KAJ0206264.1"/>
    <property type="molecule type" value="Genomic_DNA"/>
</dbReference>
<proteinExistence type="predicted"/>